<dbReference type="AlphaFoldDB" id="A0A7X6RS75"/>
<accession>A0A7X6RS75</accession>
<dbReference type="Proteomes" id="UP000553209">
    <property type="component" value="Unassembled WGS sequence"/>
</dbReference>
<sequence>MLSSHAHALLSALLDDLPGTKHLLTLHTRRVLVTSVERREEGFEVEHPAVVERLCTAVTSGGLAAVVLRSPTDRISHTLPDGVDVPVTLVRGWTVTDRTLVPLDEARMFDAHCTDSASGEPVPPERGVVYTDAPAVDLTLFHGT</sequence>
<name>A0A7X6RS75_9ACTN</name>
<protein>
    <submittedName>
        <fullName evidence="1">Uncharacterized protein</fullName>
    </submittedName>
</protein>
<evidence type="ECO:0000313" key="1">
    <source>
        <dbReference type="EMBL" id="NKZ00043.1"/>
    </source>
</evidence>
<organism evidence="1 2">
    <name type="scientific">Nocardiopsis alborubida</name>
    <dbReference type="NCBI Taxonomy" id="146802"/>
    <lineage>
        <taxon>Bacteria</taxon>
        <taxon>Bacillati</taxon>
        <taxon>Actinomycetota</taxon>
        <taxon>Actinomycetes</taxon>
        <taxon>Streptosporangiales</taxon>
        <taxon>Nocardiopsidaceae</taxon>
        <taxon>Nocardiopsis</taxon>
    </lineage>
</organism>
<comment type="caution">
    <text evidence="1">The sequence shown here is derived from an EMBL/GenBank/DDBJ whole genome shotgun (WGS) entry which is preliminary data.</text>
</comment>
<evidence type="ECO:0000313" key="2">
    <source>
        <dbReference type="Proteomes" id="UP000553209"/>
    </source>
</evidence>
<reference evidence="1 2" key="1">
    <citation type="submission" date="2020-04" db="EMBL/GenBank/DDBJ databases">
        <title>MicrobeNet Type strains.</title>
        <authorList>
            <person name="Nicholson A.C."/>
        </authorList>
    </citation>
    <scope>NUCLEOTIDE SEQUENCE [LARGE SCALE GENOMIC DNA]</scope>
    <source>
        <strain evidence="1 2">ATCC 23612</strain>
    </source>
</reference>
<dbReference type="RefSeq" id="WP_061080185.1">
    <property type="nucleotide sequence ID" value="NZ_JAAXPG010000020.1"/>
</dbReference>
<keyword evidence="2" id="KW-1185">Reference proteome</keyword>
<dbReference type="EMBL" id="JAAXPG010000020">
    <property type="protein sequence ID" value="NKZ00043.1"/>
    <property type="molecule type" value="Genomic_DNA"/>
</dbReference>
<gene>
    <name evidence="1" type="ORF">HGB44_20570</name>
</gene>
<proteinExistence type="predicted"/>